<feature type="compositionally biased region" description="Basic and acidic residues" evidence="1">
    <location>
        <begin position="78"/>
        <end position="92"/>
    </location>
</feature>
<dbReference type="EMBL" id="BMAV01002452">
    <property type="protein sequence ID" value="GFY41342.1"/>
    <property type="molecule type" value="Genomic_DNA"/>
</dbReference>
<dbReference type="AlphaFoldDB" id="A0A8X7BSU6"/>
<feature type="region of interest" description="Disordered" evidence="1">
    <location>
        <begin position="41"/>
        <end position="92"/>
    </location>
</feature>
<feature type="compositionally biased region" description="Polar residues" evidence="1">
    <location>
        <begin position="46"/>
        <end position="75"/>
    </location>
</feature>
<evidence type="ECO:0000313" key="3">
    <source>
        <dbReference type="Proteomes" id="UP000886998"/>
    </source>
</evidence>
<dbReference type="Proteomes" id="UP000886998">
    <property type="component" value="Unassembled WGS sequence"/>
</dbReference>
<sequence length="92" mass="10375">MRNFFFSLLSKFQKPLLVSGRISGYVSLIFRRHIEEAVMGKKGRKATQQNILPRGSDLTQVSAQNSMTARVQPSGTLPDDKSNRHDAQQPMK</sequence>
<organism evidence="2 3">
    <name type="scientific">Trichonephila inaurata madagascariensis</name>
    <dbReference type="NCBI Taxonomy" id="2747483"/>
    <lineage>
        <taxon>Eukaryota</taxon>
        <taxon>Metazoa</taxon>
        <taxon>Ecdysozoa</taxon>
        <taxon>Arthropoda</taxon>
        <taxon>Chelicerata</taxon>
        <taxon>Arachnida</taxon>
        <taxon>Araneae</taxon>
        <taxon>Araneomorphae</taxon>
        <taxon>Entelegynae</taxon>
        <taxon>Araneoidea</taxon>
        <taxon>Nephilidae</taxon>
        <taxon>Trichonephila</taxon>
        <taxon>Trichonephila inaurata</taxon>
    </lineage>
</organism>
<name>A0A8X7BSU6_9ARAC</name>
<accession>A0A8X7BSU6</accession>
<evidence type="ECO:0000313" key="2">
    <source>
        <dbReference type="EMBL" id="GFY41342.1"/>
    </source>
</evidence>
<proteinExistence type="predicted"/>
<protein>
    <submittedName>
        <fullName evidence="2">Uncharacterized protein</fullName>
    </submittedName>
</protein>
<reference evidence="2" key="1">
    <citation type="submission" date="2020-08" db="EMBL/GenBank/DDBJ databases">
        <title>Multicomponent nature underlies the extraordinary mechanical properties of spider dragline silk.</title>
        <authorList>
            <person name="Kono N."/>
            <person name="Nakamura H."/>
            <person name="Mori M."/>
            <person name="Yoshida Y."/>
            <person name="Ohtoshi R."/>
            <person name="Malay A.D."/>
            <person name="Moran D.A.P."/>
            <person name="Tomita M."/>
            <person name="Numata K."/>
            <person name="Arakawa K."/>
        </authorList>
    </citation>
    <scope>NUCLEOTIDE SEQUENCE</scope>
</reference>
<comment type="caution">
    <text evidence="2">The sequence shown here is derived from an EMBL/GenBank/DDBJ whole genome shotgun (WGS) entry which is preliminary data.</text>
</comment>
<keyword evidence="3" id="KW-1185">Reference proteome</keyword>
<evidence type="ECO:0000256" key="1">
    <source>
        <dbReference type="SAM" id="MobiDB-lite"/>
    </source>
</evidence>
<gene>
    <name evidence="2" type="ORF">TNIN_13691</name>
</gene>